<dbReference type="Proteomes" id="UP000219914">
    <property type="component" value="Unassembled WGS sequence"/>
</dbReference>
<keyword evidence="2" id="KW-1185">Reference proteome</keyword>
<evidence type="ECO:0000313" key="2">
    <source>
        <dbReference type="Proteomes" id="UP000219914"/>
    </source>
</evidence>
<comment type="caution">
    <text evidence="1">The sequence shown here is derived from an EMBL/GenBank/DDBJ whole genome shotgun (WGS) entry which is preliminary data.</text>
</comment>
<sequence>MDIRGRLDAIVQCYEVGEGVAHHGPNTLVARAQAKTDLSGSFADLIVKDVINAESLEFYMTRVEGHAAQKAIAVLCYFSLHPERHGIAMILEEMFEGERIWDISAVPTHLVPPMDVAFYLTHPRLAGTAAIITAKAAGRVLRERGKALCLEASSADGIEQYHVSLHSALLAYRGALEVYQTLKDLGSASLRCFNEAVEDCASLRNMGKPL</sequence>
<reference evidence="1 2" key="1">
    <citation type="submission" date="2017-09" db="EMBL/GenBank/DDBJ databases">
        <title>Comparative genomics of rhizobia isolated from Phaseolus vulgaris in China.</title>
        <authorList>
            <person name="Tong W."/>
        </authorList>
    </citation>
    <scope>NUCLEOTIDE SEQUENCE [LARGE SCALE GENOMIC DNA]</scope>
    <source>
        <strain evidence="1 2">FH14</strain>
    </source>
</reference>
<protein>
    <submittedName>
        <fullName evidence="1">Uncharacterized protein</fullName>
    </submittedName>
</protein>
<dbReference type="EMBL" id="NWSY01000015">
    <property type="protein sequence ID" value="PDT21838.1"/>
    <property type="molecule type" value="Genomic_DNA"/>
</dbReference>
<proteinExistence type="predicted"/>
<gene>
    <name evidence="1" type="ORF">CO674_20055</name>
</gene>
<accession>A0ABX4JP35</accession>
<evidence type="ECO:0000313" key="1">
    <source>
        <dbReference type="EMBL" id="PDT21838.1"/>
    </source>
</evidence>
<organism evidence="1 2">
    <name type="scientific">Rhizobium hidalgonense</name>
    <dbReference type="NCBI Taxonomy" id="1538159"/>
    <lineage>
        <taxon>Bacteria</taxon>
        <taxon>Pseudomonadati</taxon>
        <taxon>Pseudomonadota</taxon>
        <taxon>Alphaproteobacteria</taxon>
        <taxon>Hyphomicrobiales</taxon>
        <taxon>Rhizobiaceae</taxon>
        <taxon>Rhizobium/Agrobacterium group</taxon>
        <taxon>Rhizobium</taxon>
    </lineage>
</organism>
<name>A0ABX4JP35_9HYPH</name>